<sequence>MPGRQLPVAADSLTARDLSSTSDVKNSTATYHDGLHLKAFNWRCIDSSHSNVEKGPYRKHLEQNEFSMKVSPLFVLGLATVSAATQAPNGQKNDGRPNIVLVLTDDQDLHMQSIDFMPLLKKHVIDQGTFFKRHYCTTAICCPSRVTLWTGKNAHNTNVTDVAPPYGGYQKFVEQGFNDAYLPVWLQDAGYSTFYTGKLFNHHTVSNWNNPHPAGWTSSDFLLDPFTYQYYNSTFQRNEHPPVSHEGEYSTDVLAQKAYGLLDEGVQSGKPFFLVAAPIAPHANVDLAAFKPGEGVLMTTPLPAERHKHLFPGAKVPRNANFNPDKPSGASWIKHLDRLTDEVIAYNDEFYRARLQTLQAVDELIEGLVDRLTDYGILDNTYFIFSTDNGYHISQHRLAPGKECGFEEDINIPLVIRGPGVPQGEETSIVTAHTDLAPTILKIANGDWKRKDLDGSVIPLDPQGLKDAENTRQEHVNVEFWGKALPEGIHRFSLDDGKIVYYGPNNTYKALRIISDSHNLYYSVWCTNEHELYDLTTDPHQTNNIYPSSSITSSSTHGKLNLPKLIPRLDALLMVTKSCKGNTCVQPWSVLHPAGNVRTLDDALSPRFDTFYAEDMAERVVRYDKCELGYIVDSEGPQEVFAFQEDGDRWEL</sequence>
<evidence type="ECO:0000256" key="5">
    <source>
        <dbReference type="PIRNR" id="PIRNR000972"/>
    </source>
</evidence>
<dbReference type="PROSITE" id="PS00523">
    <property type="entry name" value="SULFATASE_1"/>
    <property type="match status" value="1"/>
</dbReference>
<evidence type="ECO:0000256" key="6">
    <source>
        <dbReference type="PIRSR" id="PIRSR000972-50"/>
    </source>
</evidence>
<feature type="modified residue" description="3-oxoalanine (Cys)" evidence="6">
    <location>
        <position position="141"/>
    </location>
</feature>
<dbReference type="STRING" id="1290391.M7TR88"/>
<feature type="domain" description="Sulfatase N-terminal" evidence="7">
    <location>
        <begin position="97"/>
        <end position="445"/>
    </location>
</feature>
<dbReference type="Proteomes" id="UP000012045">
    <property type="component" value="Unassembled WGS sequence"/>
</dbReference>
<dbReference type="InterPro" id="IPR000917">
    <property type="entry name" value="Sulfatase_N"/>
</dbReference>
<dbReference type="FunFam" id="3.40.720.10:FF:000051">
    <property type="entry name" value="Arylsulfatase"/>
    <property type="match status" value="1"/>
</dbReference>
<evidence type="ECO:0000256" key="2">
    <source>
        <dbReference type="ARBA" id="ARBA00022729"/>
    </source>
</evidence>
<evidence type="ECO:0000259" key="7">
    <source>
        <dbReference type="Pfam" id="PF00884"/>
    </source>
</evidence>
<accession>M7TR88</accession>
<dbReference type="GO" id="GO:0004065">
    <property type="term" value="F:arylsulfatase activity"/>
    <property type="evidence" value="ECO:0007669"/>
    <property type="project" value="UniProtKB-UniRule"/>
</dbReference>
<dbReference type="PANTHER" id="PTHR43108">
    <property type="entry name" value="N-ACETYLGLUCOSAMINE-6-SULFATASE FAMILY MEMBER"/>
    <property type="match status" value="1"/>
</dbReference>
<dbReference type="InterPro" id="IPR012083">
    <property type="entry name" value="Arylsulfatase"/>
</dbReference>
<evidence type="ECO:0000256" key="4">
    <source>
        <dbReference type="ARBA" id="ARBA00023180"/>
    </source>
</evidence>
<dbReference type="OrthoDB" id="96314at2759"/>
<dbReference type="PANTHER" id="PTHR43108:SF8">
    <property type="entry name" value="SD21168P"/>
    <property type="match status" value="1"/>
</dbReference>
<dbReference type="GO" id="GO:0018958">
    <property type="term" value="P:phenol-containing compound metabolic process"/>
    <property type="evidence" value="ECO:0007669"/>
    <property type="project" value="InterPro"/>
</dbReference>
<comment type="similarity">
    <text evidence="1 5">Belongs to the sulfatase family.</text>
</comment>
<keyword evidence="3 5" id="KW-0378">Hydrolase</keyword>
<dbReference type="GO" id="GO:0008449">
    <property type="term" value="F:N-acetylglucosamine-6-sulfatase activity"/>
    <property type="evidence" value="ECO:0007669"/>
    <property type="project" value="TreeGrafter"/>
</dbReference>
<dbReference type="EMBL" id="KB707874">
    <property type="protein sequence ID" value="EMR86136.1"/>
    <property type="molecule type" value="Genomic_DNA"/>
</dbReference>
<proteinExistence type="inferred from homology"/>
<dbReference type="HOGENOM" id="CLU_006332_4_0_1"/>
<dbReference type="PIRSF" id="PIRSF000972">
    <property type="entry name" value="Arylsulf_plant"/>
    <property type="match status" value="1"/>
</dbReference>
<dbReference type="CDD" id="cd16147">
    <property type="entry name" value="G6S"/>
    <property type="match status" value="1"/>
</dbReference>
<evidence type="ECO:0000313" key="8">
    <source>
        <dbReference type="EMBL" id="EMR86136.1"/>
    </source>
</evidence>
<dbReference type="EC" id="3.1.6.1" evidence="5"/>
<dbReference type="SUPFAM" id="SSF53649">
    <property type="entry name" value="Alkaline phosphatase-like"/>
    <property type="match status" value="1"/>
</dbReference>
<keyword evidence="4" id="KW-0325">Glycoprotein</keyword>
<evidence type="ECO:0000256" key="3">
    <source>
        <dbReference type="ARBA" id="ARBA00022801"/>
    </source>
</evidence>
<name>M7TR88_BOTF1</name>
<evidence type="ECO:0000313" key="9">
    <source>
        <dbReference type="Proteomes" id="UP000012045"/>
    </source>
</evidence>
<organism evidence="8 9">
    <name type="scientific">Botryotinia fuckeliana (strain BcDW1)</name>
    <name type="common">Noble rot fungus</name>
    <name type="synonym">Botrytis cinerea</name>
    <dbReference type="NCBI Taxonomy" id="1290391"/>
    <lineage>
        <taxon>Eukaryota</taxon>
        <taxon>Fungi</taxon>
        <taxon>Dikarya</taxon>
        <taxon>Ascomycota</taxon>
        <taxon>Pezizomycotina</taxon>
        <taxon>Leotiomycetes</taxon>
        <taxon>Helotiales</taxon>
        <taxon>Sclerotiniaceae</taxon>
        <taxon>Botrytis</taxon>
    </lineage>
</organism>
<protein>
    <recommendedName>
        <fullName evidence="5">Arylsulfatase</fullName>
        <shortName evidence="5">AS</shortName>
        <ecNumber evidence="5">3.1.6.1</ecNumber>
    </recommendedName>
    <alternativeName>
        <fullName evidence="5">Aryl-sulfate sulphohydrolase</fullName>
    </alternativeName>
</protein>
<comment type="catalytic activity">
    <reaction evidence="5">
        <text>an aryl sulfate + H2O = a phenol + sulfate + H(+)</text>
        <dbReference type="Rhea" id="RHEA:17261"/>
        <dbReference type="ChEBI" id="CHEBI:15377"/>
        <dbReference type="ChEBI" id="CHEBI:15378"/>
        <dbReference type="ChEBI" id="CHEBI:16189"/>
        <dbReference type="ChEBI" id="CHEBI:33853"/>
        <dbReference type="ChEBI" id="CHEBI:140317"/>
        <dbReference type="EC" id="3.1.6.1"/>
    </reaction>
</comment>
<dbReference type="InterPro" id="IPR024607">
    <property type="entry name" value="Sulfatase_CS"/>
</dbReference>
<dbReference type="AlphaFoldDB" id="M7TR88"/>
<dbReference type="Gene3D" id="3.40.720.10">
    <property type="entry name" value="Alkaline Phosphatase, subunit A"/>
    <property type="match status" value="1"/>
</dbReference>
<gene>
    <name evidence="8" type="ORF">BcDW1_5356</name>
</gene>
<dbReference type="InterPro" id="IPR017850">
    <property type="entry name" value="Alkaline_phosphatase_core_sf"/>
</dbReference>
<evidence type="ECO:0000256" key="1">
    <source>
        <dbReference type="ARBA" id="ARBA00008779"/>
    </source>
</evidence>
<comment type="PTM">
    <text evidence="6">The conversion to 3-oxoalanine (also known as C-formylglycine, FGly), of a serine or cysteine residue in prokaryotes and of a cysteine residue in eukaryotes, is critical for catalytic activity.</text>
</comment>
<dbReference type="Pfam" id="PF00884">
    <property type="entry name" value="Sulfatase"/>
    <property type="match status" value="1"/>
</dbReference>
<keyword evidence="2" id="KW-0732">Signal</keyword>
<dbReference type="GO" id="GO:0005539">
    <property type="term" value="F:glycosaminoglycan binding"/>
    <property type="evidence" value="ECO:0007669"/>
    <property type="project" value="TreeGrafter"/>
</dbReference>
<reference evidence="9" key="1">
    <citation type="journal article" date="2013" name="Genome Announc.">
        <title>Draft genome sequence of Botrytis cinerea BcDW1, inoculum for noble rot of grape berries.</title>
        <authorList>
            <person name="Blanco-Ulate B."/>
            <person name="Allen G."/>
            <person name="Powell A.L."/>
            <person name="Cantu D."/>
        </authorList>
    </citation>
    <scope>NUCLEOTIDE SEQUENCE [LARGE SCALE GENOMIC DNA]</scope>
    <source>
        <strain evidence="9">BcDW1</strain>
    </source>
</reference>